<keyword evidence="2" id="KW-0812">Transmembrane</keyword>
<dbReference type="AlphaFoldDB" id="A0A9D5C4I9"/>
<dbReference type="EMBL" id="JAGGNH010000008">
    <property type="protein sequence ID" value="KAJ0966470.1"/>
    <property type="molecule type" value="Genomic_DNA"/>
</dbReference>
<proteinExistence type="predicted"/>
<reference evidence="3" key="1">
    <citation type="submission" date="2021-03" db="EMBL/GenBank/DDBJ databases">
        <authorList>
            <person name="Li Z."/>
            <person name="Yang C."/>
        </authorList>
    </citation>
    <scope>NUCLEOTIDE SEQUENCE</scope>
    <source>
        <strain evidence="3">Dzin_1.0</strain>
        <tissue evidence="3">Leaf</tissue>
    </source>
</reference>
<keyword evidence="2" id="KW-0472">Membrane</keyword>
<feature type="transmembrane region" description="Helical" evidence="2">
    <location>
        <begin position="20"/>
        <end position="41"/>
    </location>
</feature>
<evidence type="ECO:0000313" key="3">
    <source>
        <dbReference type="EMBL" id="KAJ0966470.1"/>
    </source>
</evidence>
<evidence type="ECO:0000256" key="1">
    <source>
        <dbReference type="SAM" id="MobiDB-lite"/>
    </source>
</evidence>
<evidence type="ECO:0000313" key="4">
    <source>
        <dbReference type="Proteomes" id="UP001085076"/>
    </source>
</evidence>
<gene>
    <name evidence="3" type="ORF">J5N97_027608</name>
</gene>
<sequence length="132" mass="14716">MPIAFFFVYPAIFVLLSDDFGFLLFLEIGTSCFFVSLWDVWIRDSPFRLHSPPSSLASAAPAKDRFSLQPIEKITTFCERIEGVDPILQCVQVHRIAEPLLKRPLQSDTSLTFSSGGPPLPPRLQGCSLSLT</sequence>
<dbReference type="Proteomes" id="UP001085076">
    <property type="component" value="Miscellaneous, Linkage group lg08"/>
</dbReference>
<name>A0A9D5C4I9_9LILI</name>
<accession>A0A9D5C4I9</accession>
<protein>
    <submittedName>
        <fullName evidence="3">Uncharacterized protein</fullName>
    </submittedName>
</protein>
<feature type="region of interest" description="Disordered" evidence="1">
    <location>
        <begin position="112"/>
        <end position="132"/>
    </location>
</feature>
<reference evidence="3" key="2">
    <citation type="journal article" date="2022" name="Hortic Res">
        <title>The genome of Dioscorea zingiberensis sheds light on the biosynthesis, origin and evolution of the medicinally important diosgenin saponins.</title>
        <authorList>
            <person name="Li Y."/>
            <person name="Tan C."/>
            <person name="Li Z."/>
            <person name="Guo J."/>
            <person name="Li S."/>
            <person name="Chen X."/>
            <person name="Wang C."/>
            <person name="Dai X."/>
            <person name="Yang H."/>
            <person name="Song W."/>
            <person name="Hou L."/>
            <person name="Xu J."/>
            <person name="Tong Z."/>
            <person name="Xu A."/>
            <person name="Yuan X."/>
            <person name="Wang W."/>
            <person name="Yang Q."/>
            <person name="Chen L."/>
            <person name="Sun Z."/>
            <person name="Wang K."/>
            <person name="Pan B."/>
            <person name="Chen J."/>
            <person name="Bao Y."/>
            <person name="Liu F."/>
            <person name="Qi X."/>
            <person name="Gang D.R."/>
            <person name="Wen J."/>
            <person name="Li J."/>
        </authorList>
    </citation>
    <scope>NUCLEOTIDE SEQUENCE</scope>
    <source>
        <strain evidence="3">Dzin_1.0</strain>
    </source>
</reference>
<keyword evidence="4" id="KW-1185">Reference proteome</keyword>
<evidence type="ECO:0000256" key="2">
    <source>
        <dbReference type="SAM" id="Phobius"/>
    </source>
</evidence>
<comment type="caution">
    <text evidence="3">The sequence shown here is derived from an EMBL/GenBank/DDBJ whole genome shotgun (WGS) entry which is preliminary data.</text>
</comment>
<organism evidence="3 4">
    <name type="scientific">Dioscorea zingiberensis</name>
    <dbReference type="NCBI Taxonomy" id="325984"/>
    <lineage>
        <taxon>Eukaryota</taxon>
        <taxon>Viridiplantae</taxon>
        <taxon>Streptophyta</taxon>
        <taxon>Embryophyta</taxon>
        <taxon>Tracheophyta</taxon>
        <taxon>Spermatophyta</taxon>
        <taxon>Magnoliopsida</taxon>
        <taxon>Liliopsida</taxon>
        <taxon>Dioscoreales</taxon>
        <taxon>Dioscoreaceae</taxon>
        <taxon>Dioscorea</taxon>
    </lineage>
</organism>
<keyword evidence="2" id="KW-1133">Transmembrane helix</keyword>